<dbReference type="InterPro" id="IPR002938">
    <property type="entry name" value="FAD-bd"/>
</dbReference>
<dbReference type="InterPro" id="IPR050631">
    <property type="entry name" value="PheA/TfdB_FAD_monoxygenase"/>
</dbReference>
<dbReference type="PANTHER" id="PTHR43476">
    <property type="entry name" value="3-(3-HYDROXY-PHENYL)PROPIONATE/3-HYDROXYCINNAMIC ACID HYDROXYLASE"/>
    <property type="match status" value="1"/>
</dbReference>
<gene>
    <name evidence="3" type="ORF">GCM10010449_55510</name>
</gene>
<reference evidence="4" key="1">
    <citation type="journal article" date="2019" name="Int. J. Syst. Evol. Microbiol.">
        <title>The Global Catalogue of Microorganisms (GCM) 10K type strain sequencing project: providing services to taxonomists for standard genome sequencing and annotation.</title>
        <authorList>
            <consortium name="The Broad Institute Genomics Platform"/>
            <consortium name="The Broad Institute Genome Sequencing Center for Infectious Disease"/>
            <person name="Wu L."/>
            <person name="Ma J."/>
        </authorList>
    </citation>
    <scope>NUCLEOTIDE SEQUENCE [LARGE SCALE GENOMIC DNA]</scope>
    <source>
        <strain evidence="4">JCM 9092</strain>
    </source>
</reference>
<dbReference type="SUPFAM" id="SSF51905">
    <property type="entry name" value="FAD/NAD(P)-binding domain"/>
    <property type="match status" value="1"/>
</dbReference>
<accession>A0ABP6MV36</accession>
<dbReference type="InterPro" id="IPR036188">
    <property type="entry name" value="FAD/NAD-bd_sf"/>
</dbReference>
<dbReference type="Pfam" id="PF01494">
    <property type="entry name" value="FAD_binding_3"/>
    <property type="match status" value="1"/>
</dbReference>
<name>A0ABP6MV36_9ACTN</name>
<protein>
    <recommendedName>
        <fullName evidence="2">FAD-binding domain-containing protein</fullName>
    </recommendedName>
</protein>
<organism evidence="3 4">
    <name type="scientific">Streptomyces rectiviolaceus</name>
    <dbReference type="NCBI Taxonomy" id="332591"/>
    <lineage>
        <taxon>Bacteria</taxon>
        <taxon>Bacillati</taxon>
        <taxon>Actinomycetota</taxon>
        <taxon>Actinomycetes</taxon>
        <taxon>Kitasatosporales</taxon>
        <taxon>Streptomycetaceae</taxon>
        <taxon>Streptomyces</taxon>
    </lineage>
</organism>
<dbReference type="RefSeq" id="WP_344525189.1">
    <property type="nucleotide sequence ID" value="NZ_BAAAUG010000112.1"/>
</dbReference>
<evidence type="ECO:0000256" key="1">
    <source>
        <dbReference type="ARBA" id="ARBA00023002"/>
    </source>
</evidence>
<feature type="domain" description="FAD-binding" evidence="2">
    <location>
        <begin position="7"/>
        <end position="347"/>
    </location>
</feature>
<dbReference type="PANTHER" id="PTHR43476:SF5">
    <property type="entry name" value="FAD-DEPENDENT MONOOXYGENASE"/>
    <property type="match status" value="1"/>
</dbReference>
<proteinExistence type="predicted"/>
<keyword evidence="1" id="KW-0560">Oxidoreductase</keyword>
<sequence length="438" mass="47600">MTGELTAQVCVVGGGPAGLTLAVELAKRSVSVVVLEKSATFDRSFRGESISPDSVWLFDRLGLLDRLEGEYVPMRRMEIVDGGRAVLRADFADFPYPQPFPVELPQPALLSALAAMGEELPGFTLLRASTAAGLVRDKGGPVTGVRATTPDGEVTVRAKLTVAADGRFSKVRALSGLPFTKLPLERDVVWLKLPMPDAWDDATYRIRIDGDQHGLFIPTRPDSVRVGFNIPKGGFKELRAQGLPALHERIARLAPELADTVRRSVLSWSDASMLDIFTTVAPRWSMPGLTLIGDAAHTLTPILGQGVNHAVIDAVTLAPLLSHTFAEGGDVVELLRASEEFQLAREKSVSRSRSLQLRQERLFALHGAASGSFRRLLYRCVDGNRSLKRRALAGAYFQLQRPLTSERRAALGALRSWRGTAAASSLRGAPSERGQRPR</sequence>
<dbReference type="Gene3D" id="3.50.50.60">
    <property type="entry name" value="FAD/NAD(P)-binding domain"/>
    <property type="match status" value="2"/>
</dbReference>
<dbReference type="EMBL" id="BAAAUG010000112">
    <property type="protein sequence ID" value="GAA3127078.1"/>
    <property type="molecule type" value="Genomic_DNA"/>
</dbReference>
<comment type="caution">
    <text evidence="3">The sequence shown here is derived from an EMBL/GenBank/DDBJ whole genome shotgun (WGS) entry which is preliminary data.</text>
</comment>
<dbReference type="Proteomes" id="UP001501637">
    <property type="component" value="Unassembled WGS sequence"/>
</dbReference>
<evidence type="ECO:0000313" key="4">
    <source>
        <dbReference type="Proteomes" id="UP001501637"/>
    </source>
</evidence>
<evidence type="ECO:0000313" key="3">
    <source>
        <dbReference type="EMBL" id="GAA3127078.1"/>
    </source>
</evidence>
<evidence type="ECO:0000259" key="2">
    <source>
        <dbReference type="Pfam" id="PF01494"/>
    </source>
</evidence>
<dbReference type="PRINTS" id="PR00420">
    <property type="entry name" value="RNGMNOXGNASE"/>
</dbReference>
<keyword evidence="4" id="KW-1185">Reference proteome</keyword>